<dbReference type="KEGG" id="mpau:ZMTM_00010"/>
<evidence type="ECO:0000313" key="14">
    <source>
        <dbReference type="EMBL" id="BCM23742.1"/>
    </source>
</evidence>
<keyword evidence="15" id="KW-1185">Reference proteome</keyword>
<dbReference type="SUPFAM" id="SSF48295">
    <property type="entry name" value="TrpR-like"/>
    <property type="match status" value="1"/>
</dbReference>
<dbReference type="SMART" id="SM00760">
    <property type="entry name" value="Bac_DnaA_C"/>
    <property type="match status" value="1"/>
</dbReference>
<dbReference type="Proteomes" id="UP000826722">
    <property type="component" value="Chromosome"/>
</dbReference>
<feature type="binding site" evidence="8">
    <location>
        <position position="188"/>
    </location>
    <ligand>
        <name>ATP</name>
        <dbReference type="ChEBI" id="CHEBI:30616"/>
    </ligand>
</feature>
<organism evidence="14 15">
    <name type="scientific">Methyloradius palustris</name>
    <dbReference type="NCBI Taxonomy" id="2778876"/>
    <lineage>
        <taxon>Bacteria</taxon>
        <taxon>Pseudomonadati</taxon>
        <taxon>Pseudomonadota</taxon>
        <taxon>Betaproteobacteria</taxon>
        <taxon>Nitrosomonadales</taxon>
        <taxon>Methylophilaceae</taxon>
        <taxon>Methyloradius</taxon>
    </lineage>
</organism>
<sequence length="478" mass="54708">MENFWPACLVRFEQELSTQQFNTWIKPLRCEAVNGSVRLLAPNRFVQQWVKDRFMQRIQTFAEEILLRPVDIDLILIDKVKEEKVDKVKSKTSAESSDNGLNELENLESLVKNSLAKTEKIVEPASKKTTKKTSTSTVESNGLNSAFNFDNYVTGRANQLARAAAVQIANNPGTDYNPLFIYGGVGLGKTHLLQAIGNHLKELRPEAKIRYLHAERYVSDVIKAYENKAFDEFKRQYHSLDLLLIDDIQFFAKKSRTQEEFFYAFNSLIEAKKQIVITCDTYPKEIVNVDERLRTRFSWGLTVAVEPPELEMRVAILLKKAEEAKFVLHEDVAFFIAKQVRSSVRELEGALNRIVAMAKFTGHAIDVQLAKDALKDLIAVRGRQITIENIQKTVADYYKIKVAEMYSKKRTRNFARPRQIAMSLARELTNHSFPEIGEAFGSRHHTTVMHACDEIESLRQSDNNVARDIAFLTQVIRD</sequence>
<proteinExistence type="inferred from homology"/>
<keyword evidence="6 8" id="KW-0446">Lipid-binding</keyword>
<dbReference type="InterPro" id="IPR010921">
    <property type="entry name" value="Trp_repressor/repl_initiator"/>
</dbReference>
<evidence type="ECO:0000256" key="4">
    <source>
        <dbReference type="ARBA" id="ARBA00022741"/>
    </source>
</evidence>
<dbReference type="SMART" id="SM00382">
    <property type="entry name" value="AAA"/>
    <property type="match status" value="1"/>
</dbReference>
<accession>A0A8D5JXG9</accession>
<dbReference type="InterPro" id="IPR024633">
    <property type="entry name" value="DnaA_N_dom"/>
</dbReference>
<dbReference type="GO" id="GO:0005524">
    <property type="term" value="F:ATP binding"/>
    <property type="evidence" value="ECO:0007669"/>
    <property type="project" value="UniProtKB-UniRule"/>
</dbReference>
<dbReference type="Gene3D" id="3.30.300.180">
    <property type="match status" value="1"/>
</dbReference>
<feature type="region of interest" description="Domain IV, binds dsDNA" evidence="8">
    <location>
        <begin position="359"/>
        <end position="478"/>
    </location>
</feature>
<dbReference type="Pfam" id="PF08299">
    <property type="entry name" value="Bac_DnaA_C"/>
    <property type="match status" value="1"/>
</dbReference>
<keyword evidence="5 8" id="KW-0067">ATP-binding</keyword>
<comment type="caution">
    <text evidence="8">Lacks conserved residue(s) required for the propagation of feature annotation.</text>
</comment>
<dbReference type="RefSeq" id="WP_221764326.1">
    <property type="nucleotide sequence ID" value="NZ_AP024110.1"/>
</dbReference>
<dbReference type="Gene3D" id="3.40.50.300">
    <property type="entry name" value="P-loop containing nucleotide triphosphate hydrolases"/>
    <property type="match status" value="1"/>
</dbReference>
<dbReference type="GO" id="GO:0005737">
    <property type="term" value="C:cytoplasm"/>
    <property type="evidence" value="ECO:0007669"/>
    <property type="project" value="UniProtKB-SubCell"/>
</dbReference>
<dbReference type="Gene3D" id="1.10.1750.10">
    <property type="match status" value="1"/>
</dbReference>
<evidence type="ECO:0000256" key="7">
    <source>
        <dbReference type="ARBA" id="ARBA00023125"/>
    </source>
</evidence>
<feature type="region of interest" description="Domain III, AAA+ region" evidence="8">
    <location>
        <begin position="142"/>
        <end position="358"/>
    </location>
</feature>
<comment type="domain">
    <text evidence="8">Domain I is involved in oligomerization and binding regulators, domain II is flexibile and of varying length in different bacteria, domain III forms the AAA+ region, while domain IV binds dsDNA.</text>
</comment>
<keyword evidence="3 8" id="KW-0235">DNA replication</keyword>
<dbReference type="EMBL" id="AP024110">
    <property type="protein sequence ID" value="BCM23742.1"/>
    <property type="molecule type" value="Genomic_DNA"/>
</dbReference>
<reference evidence="14" key="1">
    <citation type="journal article" date="2021" name="Arch. Microbiol.">
        <title>Methyloradius palustris gen. nov., sp. nov., a methanol-oxidizing bacterium isolated from snow.</title>
        <authorList>
            <person name="Miyadera T."/>
            <person name="Kojima H."/>
            <person name="Fukui M."/>
        </authorList>
    </citation>
    <scope>NUCLEOTIDE SEQUENCE</scope>
    <source>
        <strain evidence="14">Zm11</strain>
    </source>
</reference>
<dbReference type="InterPro" id="IPR003593">
    <property type="entry name" value="AAA+_ATPase"/>
</dbReference>
<evidence type="ECO:0000256" key="11">
    <source>
        <dbReference type="RuleBase" id="RU004227"/>
    </source>
</evidence>
<evidence type="ECO:0000256" key="5">
    <source>
        <dbReference type="ARBA" id="ARBA00022840"/>
    </source>
</evidence>
<feature type="region of interest" description="Domain I, interacts with DnaA modulators" evidence="8">
    <location>
        <begin position="1"/>
        <end position="91"/>
    </location>
</feature>
<comment type="similarity">
    <text evidence="1 8 11">Belongs to the DnaA family.</text>
</comment>
<dbReference type="InterPro" id="IPR018312">
    <property type="entry name" value="Chromosome_initiator_DnaA_CS"/>
</dbReference>
<evidence type="ECO:0000256" key="8">
    <source>
        <dbReference type="HAMAP-Rule" id="MF_00377"/>
    </source>
</evidence>
<evidence type="ECO:0000256" key="10">
    <source>
        <dbReference type="RuleBase" id="RU000577"/>
    </source>
</evidence>
<dbReference type="Pfam" id="PF11638">
    <property type="entry name" value="DnaA_N"/>
    <property type="match status" value="1"/>
</dbReference>
<feature type="domain" description="AAA+ ATPase" evidence="12">
    <location>
        <begin position="175"/>
        <end position="303"/>
    </location>
</feature>
<dbReference type="Gene3D" id="1.10.8.60">
    <property type="match status" value="1"/>
</dbReference>
<dbReference type="GO" id="GO:0006270">
    <property type="term" value="P:DNA replication initiation"/>
    <property type="evidence" value="ECO:0007669"/>
    <property type="project" value="UniProtKB-UniRule"/>
</dbReference>
<dbReference type="InterPro" id="IPR013317">
    <property type="entry name" value="DnaA_dom"/>
</dbReference>
<dbReference type="CDD" id="cd00009">
    <property type="entry name" value="AAA"/>
    <property type="match status" value="1"/>
</dbReference>
<comment type="subunit">
    <text evidence="8">Oligomerizes as a right-handed, spiral filament on DNA at oriC.</text>
</comment>
<dbReference type="PANTHER" id="PTHR30050">
    <property type="entry name" value="CHROMOSOMAL REPLICATION INITIATOR PROTEIN DNAA"/>
    <property type="match status" value="1"/>
</dbReference>
<evidence type="ECO:0000256" key="6">
    <source>
        <dbReference type="ARBA" id="ARBA00023121"/>
    </source>
</evidence>
<evidence type="ECO:0000256" key="9">
    <source>
        <dbReference type="NCBIfam" id="TIGR00362"/>
    </source>
</evidence>
<dbReference type="Pfam" id="PF00308">
    <property type="entry name" value="Bac_DnaA"/>
    <property type="match status" value="1"/>
</dbReference>
<dbReference type="InterPro" id="IPR020591">
    <property type="entry name" value="Chromosome_initiator_DnaA-like"/>
</dbReference>
<dbReference type="HAMAP" id="MF_00377">
    <property type="entry name" value="DnaA_bact"/>
    <property type="match status" value="1"/>
</dbReference>
<dbReference type="SUPFAM" id="SSF52540">
    <property type="entry name" value="P-loop containing nucleoside triphosphate hydrolases"/>
    <property type="match status" value="1"/>
</dbReference>
<gene>
    <name evidence="8 14" type="primary">dnaA</name>
    <name evidence="14" type="ORF">ZMTM_00010</name>
</gene>
<dbReference type="PROSITE" id="PS01008">
    <property type="entry name" value="DNAA"/>
    <property type="match status" value="1"/>
</dbReference>
<dbReference type="CDD" id="cd06571">
    <property type="entry name" value="Bac_DnaA_C"/>
    <property type="match status" value="1"/>
</dbReference>
<evidence type="ECO:0000256" key="3">
    <source>
        <dbReference type="ARBA" id="ARBA00022705"/>
    </source>
</evidence>
<dbReference type="FunFam" id="3.40.50.300:FF:000668">
    <property type="entry name" value="Chromosomal replication initiator protein DnaA"/>
    <property type="match status" value="1"/>
</dbReference>
<dbReference type="PRINTS" id="PR00051">
    <property type="entry name" value="DNAA"/>
</dbReference>
<feature type="binding site" evidence="8">
    <location>
        <position position="190"/>
    </location>
    <ligand>
        <name>ATP</name>
        <dbReference type="ChEBI" id="CHEBI:30616"/>
    </ligand>
</feature>
<evidence type="ECO:0000313" key="15">
    <source>
        <dbReference type="Proteomes" id="UP000826722"/>
    </source>
</evidence>
<protein>
    <recommendedName>
        <fullName evidence="8 9">Chromosomal replication initiator protein DnaA</fullName>
    </recommendedName>
</protein>
<dbReference type="NCBIfam" id="TIGR00362">
    <property type="entry name" value="DnaA"/>
    <property type="match status" value="1"/>
</dbReference>
<keyword evidence="2 8" id="KW-0963">Cytoplasm</keyword>
<evidence type="ECO:0000256" key="1">
    <source>
        <dbReference type="ARBA" id="ARBA00006583"/>
    </source>
</evidence>
<dbReference type="GO" id="GO:0003688">
    <property type="term" value="F:DNA replication origin binding"/>
    <property type="evidence" value="ECO:0007669"/>
    <property type="project" value="UniProtKB-UniRule"/>
</dbReference>
<keyword evidence="7 8" id="KW-0238">DNA-binding</keyword>
<feature type="binding site" evidence="8">
    <location>
        <position position="186"/>
    </location>
    <ligand>
        <name>ATP</name>
        <dbReference type="ChEBI" id="CHEBI:30616"/>
    </ligand>
</feature>
<evidence type="ECO:0000259" key="12">
    <source>
        <dbReference type="SMART" id="SM00382"/>
    </source>
</evidence>
<dbReference type="GO" id="GO:0006275">
    <property type="term" value="P:regulation of DNA replication"/>
    <property type="evidence" value="ECO:0007669"/>
    <property type="project" value="UniProtKB-UniRule"/>
</dbReference>
<dbReference type="FunFam" id="1.10.8.60:FF:000003">
    <property type="entry name" value="Chromosomal replication initiator protein DnaA"/>
    <property type="match status" value="1"/>
</dbReference>
<feature type="domain" description="Chromosomal replication initiator DnaA C-terminal" evidence="13">
    <location>
        <begin position="386"/>
        <end position="455"/>
    </location>
</feature>
<evidence type="ECO:0000256" key="2">
    <source>
        <dbReference type="ARBA" id="ARBA00022490"/>
    </source>
</evidence>
<feature type="binding site" evidence="8">
    <location>
        <position position="189"/>
    </location>
    <ligand>
        <name>ATP</name>
        <dbReference type="ChEBI" id="CHEBI:30616"/>
    </ligand>
</feature>
<comment type="function">
    <text evidence="8 10">Plays an essential role in the initiation and regulation of chromosomal replication. ATP-DnaA binds to the origin of replication (oriC) to initiate formation of the DNA replication initiation complex once per cell cycle. Binds the DnaA box (a 9 base pair repeat at the origin) and separates the double-stranded (ds)DNA. Forms a right-handed helical filament on oriC DNA; dsDNA binds to the exterior of the filament while single-stranded (ss)DNA is stabiized in the filament's interior. The ATP-DnaA-oriC complex binds and stabilizes one strand of the AT-rich DNA unwinding element (DUE), permitting loading of DNA polymerase. After initiation quickly degrades to an ADP-DnaA complex that is not apt for DNA replication. Binds acidic phospholipids.</text>
</comment>
<dbReference type="InterPro" id="IPR038454">
    <property type="entry name" value="DnaA_N_sf"/>
</dbReference>
<dbReference type="InterPro" id="IPR001957">
    <property type="entry name" value="Chromosome_initiator_DnaA"/>
</dbReference>
<evidence type="ECO:0000259" key="13">
    <source>
        <dbReference type="SMART" id="SM00760"/>
    </source>
</evidence>
<name>A0A8D5JXG9_9PROT</name>
<dbReference type="PANTHER" id="PTHR30050:SF2">
    <property type="entry name" value="CHROMOSOMAL REPLICATION INITIATOR PROTEIN DNAA"/>
    <property type="match status" value="1"/>
</dbReference>
<dbReference type="AlphaFoldDB" id="A0A8D5JXG9"/>
<dbReference type="GO" id="GO:0005886">
    <property type="term" value="C:plasma membrane"/>
    <property type="evidence" value="ECO:0007669"/>
    <property type="project" value="TreeGrafter"/>
</dbReference>
<dbReference type="InterPro" id="IPR027417">
    <property type="entry name" value="P-loop_NTPase"/>
</dbReference>
<keyword evidence="4 8" id="KW-0547">Nucleotide-binding</keyword>
<comment type="subcellular location">
    <subcellularLocation>
        <location evidence="8">Cytoplasm</location>
    </subcellularLocation>
</comment>
<dbReference type="GO" id="GO:0008289">
    <property type="term" value="F:lipid binding"/>
    <property type="evidence" value="ECO:0007669"/>
    <property type="project" value="UniProtKB-KW"/>
</dbReference>
<dbReference type="InterPro" id="IPR013159">
    <property type="entry name" value="DnaA_C"/>
</dbReference>